<dbReference type="PANTHER" id="PTHR33169:SF14">
    <property type="entry name" value="TRANSCRIPTIONAL REGULATOR RV3488"/>
    <property type="match status" value="1"/>
</dbReference>
<gene>
    <name evidence="2" type="ORF">HDF12_003896</name>
</gene>
<protein>
    <submittedName>
        <fullName evidence="2">Transcriptional regulator</fullName>
    </submittedName>
</protein>
<dbReference type="InterPro" id="IPR005149">
    <property type="entry name" value="Tscrpt_reg_PadR_N"/>
</dbReference>
<dbReference type="SUPFAM" id="SSF46785">
    <property type="entry name" value="Winged helix' DNA-binding domain"/>
    <property type="match status" value="1"/>
</dbReference>
<dbReference type="Pfam" id="PF03551">
    <property type="entry name" value="PadR"/>
    <property type="match status" value="1"/>
</dbReference>
<evidence type="ECO:0000259" key="1">
    <source>
        <dbReference type="Pfam" id="PF03551"/>
    </source>
</evidence>
<organism evidence="2 3">
    <name type="scientific">Tunturiibacter lichenicola</name>
    <dbReference type="NCBI Taxonomy" id="2051959"/>
    <lineage>
        <taxon>Bacteria</taxon>
        <taxon>Pseudomonadati</taxon>
        <taxon>Acidobacteriota</taxon>
        <taxon>Terriglobia</taxon>
        <taxon>Terriglobales</taxon>
        <taxon>Acidobacteriaceae</taxon>
        <taxon>Tunturiibacter</taxon>
    </lineage>
</organism>
<dbReference type="EMBL" id="JACCCV010000002">
    <property type="protein sequence ID" value="NYF53497.1"/>
    <property type="molecule type" value="Genomic_DNA"/>
</dbReference>
<name>A0A7Y9NQG2_9BACT</name>
<accession>A0A7Y9NQG2</accession>
<dbReference type="Proteomes" id="UP000534186">
    <property type="component" value="Unassembled WGS sequence"/>
</dbReference>
<dbReference type="InterPro" id="IPR036390">
    <property type="entry name" value="WH_DNA-bd_sf"/>
</dbReference>
<reference evidence="2 3" key="1">
    <citation type="submission" date="2020-07" db="EMBL/GenBank/DDBJ databases">
        <title>Genomic Encyclopedia of Type Strains, Phase IV (KMG-V): Genome sequencing to study the core and pangenomes of soil and plant-associated prokaryotes.</title>
        <authorList>
            <person name="Whitman W."/>
        </authorList>
    </citation>
    <scope>NUCLEOTIDE SEQUENCE [LARGE SCALE GENOMIC DNA]</scope>
    <source>
        <strain evidence="2 3">M8UP30</strain>
    </source>
</reference>
<dbReference type="NCBIfam" id="TIGR03433">
    <property type="entry name" value="padR_acidobact"/>
    <property type="match status" value="1"/>
</dbReference>
<dbReference type="AlphaFoldDB" id="A0A7Y9NQG2"/>
<dbReference type="InterPro" id="IPR017799">
    <property type="entry name" value="Tscrpt_reg_PadR_acidobac-type"/>
</dbReference>
<dbReference type="PANTHER" id="PTHR33169">
    <property type="entry name" value="PADR-FAMILY TRANSCRIPTIONAL REGULATOR"/>
    <property type="match status" value="1"/>
</dbReference>
<proteinExistence type="predicted"/>
<comment type="caution">
    <text evidence="2">The sequence shown here is derived from an EMBL/GenBank/DDBJ whole genome shotgun (WGS) entry which is preliminary data.</text>
</comment>
<dbReference type="Gene3D" id="1.10.10.10">
    <property type="entry name" value="Winged helix-like DNA-binding domain superfamily/Winged helix DNA-binding domain"/>
    <property type="match status" value="1"/>
</dbReference>
<evidence type="ECO:0000313" key="3">
    <source>
        <dbReference type="Proteomes" id="UP000534186"/>
    </source>
</evidence>
<dbReference type="InterPro" id="IPR052509">
    <property type="entry name" value="Metal_resp_DNA-bind_regulator"/>
</dbReference>
<dbReference type="InterPro" id="IPR036388">
    <property type="entry name" value="WH-like_DNA-bd_sf"/>
</dbReference>
<feature type="domain" description="Transcription regulator PadR N-terminal" evidence="1">
    <location>
        <begin position="20"/>
        <end position="93"/>
    </location>
</feature>
<evidence type="ECO:0000313" key="2">
    <source>
        <dbReference type="EMBL" id="NYF53497.1"/>
    </source>
</evidence>
<sequence length="118" mass="13854">MAKRAQQRVGLLQGTLDMLILRTLLHGPAHGHQIGKHIQRTTNEFLQMQHGSLYPALHRLEERGWVVSKWETAPDRNREFKYYRLTDKGRKQLLVEESQWKQMAEAVARVMWPVPEEA</sequence>